<evidence type="ECO:0000313" key="2">
    <source>
        <dbReference type="Proteomes" id="UP000595437"/>
    </source>
</evidence>
<name>A0A7T8KM45_CALRO</name>
<dbReference type="EMBL" id="CP045891">
    <property type="protein sequence ID" value="QQP58469.1"/>
    <property type="molecule type" value="Genomic_DNA"/>
</dbReference>
<keyword evidence="2" id="KW-1185">Reference proteome</keyword>
<protein>
    <submittedName>
        <fullName evidence="1">Uncharacterized protein</fullName>
    </submittedName>
</protein>
<accession>A0A7T8KM45</accession>
<sequence length="76" mass="8660">MSEFGSKRFWKLENTDRDLEAVGHQQGTVYKVKATGIEKKVQRDVLGFMVSNRKAMDLIWFPSGCKLTAADYTSRS</sequence>
<gene>
    <name evidence="1" type="ORF">FKW44_003799</name>
</gene>
<proteinExistence type="predicted"/>
<dbReference type="AlphaFoldDB" id="A0A7T8KM45"/>
<evidence type="ECO:0000313" key="1">
    <source>
        <dbReference type="EMBL" id="QQP58469.1"/>
    </source>
</evidence>
<reference evidence="2" key="1">
    <citation type="submission" date="2021-01" db="EMBL/GenBank/DDBJ databases">
        <title>Caligus Genome Assembly.</title>
        <authorList>
            <person name="Gallardo-Escarate C."/>
        </authorList>
    </citation>
    <scope>NUCLEOTIDE SEQUENCE [LARGE SCALE GENOMIC DNA]</scope>
</reference>
<dbReference type="Proteomes" id="UP000595437">
    <property type="component" value="Chromosome 2"/>
</dbReference>
<organism evidence="1 2">
    <name type="scientific">Caligus rogercresseyi</name>
    <name type="common">Sea louse</name>
    <dbReference type="NCBI Taxonomy" id="217165"/>
    <lineage>
        <taxon>Eukaryota</taxon>
        <taxon>Metazoa</taxon>
        <taxon>Ecdysozoa</taxon>
        <taxon>Arthropoda</taxon>
        <taxon>Crustacea</taxon>
        <taxon>Multicrustacea</taxon>
        <taxon>Hexanauplia</taxon>
        <taxon>Copepoda</taxon>
        <taxon>Siphonostomatoida</taxon>
        <taxon>Caligidae</taxon>
        <taxon>Caligus</taxon>
    </lineage>
</organism>